<dbReference type="AlphaFoldDB" id="A0A2P5DYX4"/>
<reference evidence="2" key="1">
    <citation type="submission" date="2016-06" db="EMBL/GenBank/DDBJ databases">
        <title>Parallel loss of symbiosis genes in relatives of nitrogen-fixing non-legume Parasponia.</title>
        <authorList>
            <person name="Van Velzen R."/>
            <person name="Holmer R."/>
            <person name="Bu F."/>
            <person name="Rutten L."/>
            <person name="Van Zeijl A."/>
            <person name="Liu W."/>
            <person name="Santuari L."/>
            <person name="Cao Q."/>
            <person name="Sharma T."/>
            <person name="Shen D."/>
            <person name="Roswanjaya Y."/>
            <person name="Wardhani T."/>
            <person name="Kalhor M.S."/>
            <person name="Jansen J."/>
            <person name="Van den Hoogen J."/>
            <person name="Gungor B."/>
            <person name="Hartog M."/>
            <person name="Hontelez J."/>
            <person name="Verver J."/>
            <person name="Yang W.-C."/>
            <person name="Schijlen E."/>
            <person name="Repin R."/>
            <person name="Schilthuizen M."/>
            <person name="Schranz E."/>
            <person name="Heidstra R."/>
            <person name="Miyata K."/>
            <person name="Fedorova E."/>
            <person name="Kohlen W."/>
            <person name="Bisseling T."/>
            <person name="Smit S."/>
            <person name="Geurts R."/>
        </authorList>
    </citation>
    <scope>NUCLEOTIDE SEQUENCE [LARGE SCALE GENOMIC DNA]</scope>
    <source>
        <strain evidence="2">cv. RG33-2</strain>
    </source>
</reference>
<sequence>GIRLEAVDGLRKISWELKSWYWIMKNATVFRIRCCGF</sequence>
<protein>
    <submittedName>
        <fullName evidence="1">Uncharacterized protein</fullName>
    </submittedName>
</protein>
<dbReference type="InParanoid" id="A0A2P5DYX4"/>
<feature type="non-terminal residue" evidence="1">
    <location>
        <position position="1"/>
    </location>
</feature>
<keyword evidence="2" id="KW-1185">Reference proteome</keyword>
<organism evidence="1 2">
    <name type="scientific">Trema orientale</name>
    <name type="common">Charcoal tree</name>
    <name type="synonym">Celtis orientalis</name>
    <dbReference type="NCBI Taxonomy" id="63057"/>
    <lineage>
        <taxon>Eukaryota</taxon>
        <taxon>Viridiplantae</taxon>
        <taxon>Streptophyta</taxon>
        <taxon>Embryophyta</taxon>
        <taxon>Tracheophyta</taxon>
        <taxon>Spermatophyta</taxon>
        <taxon>Magnoliopsida</taxon>
        <taxon>eudicotyledons</taxon>
        <taxon>Gunneridae</taxon>
        <taxon>Pentapetalae</taxon>
        <taxon>rosids</taxon>
        <taxon>fabids</taxon>
        <taxon>Rosales</taxon>
        <taxon>Cannabaceae</taxon>
        <taxon>Trema</taxon>
    </lineage>
</organism>
<gene>
    <name evidence="1" type="ORF">TorRG33x02_238050</name>
</gene>
<proteinExistence type="predicted"/>
<accession>A0A2P5DYX4</accession>
<dbReference type="EMBL" id="JXTC01000241">
    <property type="protein sequence ID" value="PON78484.1"/>
    <property type="molecule type" value="Genomic_DNA"/>
</dbReference>
<evidence type="ECO:0000313" key="1">
    <source>
        <dbReference type="EMBL" id="PON78484.1"/>
    </source>
</evidence>
<dbReference type="Proteomes" id="UP000237000">
    <property type="component" value="Unassembled WGS sequence"/>
</dbReference>
<comment type="caution">
    <text evidence="1">The sequence shown here is derived from an EMBL/GenBank/DDBJ whole genome shotgun (WGS) entry which is preliminary data.</text>
</comment>
<name>A0A2P5DYX4_TREOI</name>
<evidence type="ECO:0000313" key="2">
    <source>
        <dbReference type="Proteomes" id="UP000237000"/>
    </source>
</evidence>